<comment type="caution">
    <text evidence="2">The sequence shown here is derived from an EMBL/GenBank/DDBJ whole genome shotgun (WGS) entry which is preliminary data.</text>
</comment>
<evidence type="ECO:0000313" key="3">
    <source>
        <dbReference type="EMBL" id="CAL5985225.1"/>
    </source>
</evidence>
<dbReference type="SUPFAM" id="SSF46689">
    <property type="entry name" value="Homeodomain-like"/>
    <property type="match status" value="1"/>
</dbReference>
<accession>A0AA86UYG4</accession>
<protein>
    <recommendedName>
        <fullName evidence="1">Myb-like domain-containing protein</fullName>
    </recommendedName>
</protein>
<dbReference type="CDD" id="cd00167">
    <property type="entry name" value="SANT"/>
    <property type="match status" value="1"/>
</dbReference>
<name>A0AA86UYG4_9EUKA</name>
<evidence type="ECO:0000313" key="2">
    <source>
        <dbReference type="EMBL" id="CAI9952783.1"/>
    </source>
</evidence>
<dbReference type="Proteomes" id="UP001642409">
    <property type="component" value="Unassembled WGS sequence"/>
</dbReference>
<dbReference type="InterPro" id="IPR009057">
    <property type="entry name" value="Homeodomain-like_sf"/>
</dbReference>
<sequence length="106" mass="12728">MQYKTWNKNDKALFVELHRRYGIAFENYQQYFPNRTLKQIKSFYYNKTHLMKIANERSRPLISYTPRPIQTVTTELSEQTPQVETVFVNSLTANNSDDFIFSFIDF</sequence>
<evidence type="ECO:0000259" key="1">
    <source>
        <dbReference type="SMART" id="SM00717"/>
    </source>
</evidence>
<dbReference type="InterPro" id="IPR001005">
    <property type="entry name" value="SANT/Myb"/>
</dbReference>
<dbReference type="EMBL" id="CAXDID020000018">
    <property type="protein sequence ID" value="CAL5985225.1"/>
    <property type="molecule type" value="Genomic_DNA"/>
</dbReference>
<dbReference type="SMART" id="SM00717">
    <property type="entry name" value="SANT"/>
    <property type="match status" value="1"/>
</dbReference>
<keyword evidence="4" id="KW-1185">Reference proteome</keyword>
<evidence type="ECO:0000313" key="4">
    <source>
        <dbReference type="Proteomes" id="UP001642409"/>
    </source>
</evidence>
<organism evidence="2">
    <name type="scientific">Hexamita inflata</name>
    <dbReference type="NCBI Taxonomy" id="28002"/>
    <lineage>
        <taxon>Eukaryota</taxon>
        <taxon>Metamonada</taxon>
        <taxon>Diplomonadida</taxon>
        <taxon>Hexamitidae</taxon>
        <taxon>Hexamitinae</taxon>
        <taxon>Hexamita</taxon>
    </lineage>
</organism>
<gene>
    <name evidence="2" type="ORF">HINF_LOCUS40428</name>
    <name evidence="3" type="ORF">HINF_LOCUS8686</name>
</gene>
<dbReference type="AlphaFoldDB" id="A0AA86UYG4"/>
<feature type="domain" description="Myb-like" evidence="1">
    <location>
        <begin position="2"/>
        <end position="50"/>
    </location>
</feature>
<dbReference type="Gene3D" id="1.10.10.60">
    <property type="entry name" value="Homeodomain-like"/>
    <property type="match status" value="1"/>
</dbReference>
<dbReference type="Pfam" id="PF00249">
    <property type="entry name" value="Myb_DNA-binding"/>
    <property type="match status" value="1"/>
</dbReference>
<reference evidence="2" key="1">
    <citation type="submission" date="2023-06" db="EMBL/GenBank/DDBJ databases">
        <authorList>
            <person name="Kurt Z."/>
        </authorList>
    </citation>
    <scope>NUCLEOTIDE SEQUENCE</scope>
</reference>
<dbReference type="EMBL" id="CATOUU010000834">
    <property type="protein sequence ID" value="CAI9952783.1"/>
    <property type="molecule type" value="Genomic_DNA"/>
</dbReference>
<proteinExistence type="predicted"/>
<reference evidence="3 4" key="2">
    <citation type="submission" date="2024-07" db="EMBL/GenBank/DDBJ databases">
        <authorList>
            <person name="Akdeniz Z."/>
        </authorList>
    </citation>
    <scope>NUCLEOTIDE SEQUENCE [LARGE SCALE GENOMIC DNA]</scope>
</reference>